<dbReference type="InterPro" id="IPR018363">
    <property type="entry name" value="CD59_antigen_CS"/>
</dbReference>
<dbReference type="GO" id="GO:0033130">
    <property type="term" value="F:acetylcholine receptor binding"/>
    <property type="evidence" value="ECO:0007669"/>
    <property type="project" value="TreeGrafter"/>
</dbReference>
<dbReference type="Proteomes" id="UP000694415">
    <property type="component" value="Unplaced"/>
</dbReference>
<keyword evidence="7" id="KW-0325">Glycoprotein</keyword>
<evidence type="ECO:0000256" key="7">
    <source>
        <dbReference type="ARBA" id="ARBA00023180"/>
    </source>
</evidence>
<protein>
    <recommendedName>
        <fullName evidence="9">UPAR/Ly6 domain-containing protein</fullName>
    </recommendedName>
</protein>
<keyword evidence="4" id="KW-0732">Signal</keyword>
<reference evidence="10" key="2">
    <citation type="submission" date="2025-09" db="UniProtKB">
        <authorList>
            <consortium name="Ensembl"/>
        </authorList>
    </citation>
    <scope>IDENTIFICATION</scope>
</reference>
<accession>A0A8C6I0Z5</accession>
<evidence type="ECO:0000313" key="11">
    <source>
        <dbReference type="Proteomes" id="UP000694415"/>
    </source>
</evidence>
<evidence type="ECO:0000256" key="3">
    <source>
        <dbReference type="ARBA" id="ARBA00022622"/>
    </source>
</evidence>
<dbReference type="GO" id="GO:0005886">
    <property type="term" value="C:plasma membrane"/>
    <property type="evidence" value="ECO:0007669"/>
    <property type="project" value="UniProtKB-SubCell"/>
</dbReference>
<organism evidence="10 11">
    <name type="scientific">Mus spicilegus</name>
    <name type="common">Mound-building mouse</name>
    <dbReference type="NCBI Taxonomy" id="10103"/>
    <lineage>
        <taxon>Eukaryota</taxon>
        <taxon>Metazoa</taxon>
        <taxon>Chordata</taxon>
        <taxon>Craniata</taxon>
        <taxon>Vertebrata</taxon>
        <taxon>Euteleostomi</taxon>
        <taxon>Mammalia</taxon>
        <taxon>Eutheria</taxon>
        <taxon>Euarchontoglires</taxon>
        <taxon>Glires</taxon>
        <taxon>Rodentia</taxon>
        <taxon>Myomorpha</taxon>
        <taxon>Muroidea</taxon>
        <taxon>Muridae</taxon>
        <taxon>Murinae</taxon>
        <taxon>Mus</taxon>
        <taxon>Mus</taxon>
    </lineage>
</organism>
<dbReference type="InterPro" id="IPR016054">
    <property type="entry name" value="LY6_UPA_recep-like"/>
</dbReference>
<sequence>PSSQRLCGSKDIGEDGSGLGIACTSPHVLACLSPQGLECYQCYGVPFETSCPSFTCPYHDGFCVAQEEEFIANSQRKKVKSRSCHPFCPDEIEKKFILDPNTKMNISCCQEDLCNAAVPTGGSSWTTAGVLLFSLGSVLLQTLM</sequence>
<keyword evidence="6" id="KW-1015">Disulfide bond</keyword>
<dbReference type="Ensembl" id="ENSMSIT00000038024.1">
    <property type="protein sequence ID" value="ENSMSIP00000030191.1"/>
    <property type="gene ID" value="ENSMSIG00000025316.1"/>
</dbReference>
<evidence type="ECO:0000313" key="10">
    <source>
        <dbReference type="Ensembl" id="ENSMSIP00000030191.1"/>
    </source>
</evidence>
<keyword evidence="8" id="KW-0449">Lipoprotein</keyword>
<dbReference type="PROSITE" id="PS00983">
    <property type="entry name" value="LY6_UPAR"/>
    <property type="match status" value="1"/>
</dbReference>
<dbReference type="FunFam" id="2.10.60.10:FF:000003">
    <property type="entry name" value="lymphocyte antigen 6E isoform X1"/>
    <property type="match status" value="1"/>
</dbReference>
<keyword evidence="3" id="KW-0336">GPI-anchor</keyword>
<dbReference type="SMART" id="SM00134">
    <property type="entry name" value="LU"/>
    <property type="match status" value="1"/>
</dbReference>
<keyword evidence="11" id="KW-1185">Reference proteome</keyword>
<evidence type="ECO:0000256" key="8">
    <source>
        <dbReference type="ARBA" id="ARBA00023288"/>
    </source>
</evidence>
<dbReference type="PANTHER" id="PTHR32217">
    <property type="entry name" value="LYMPHOCYTE ANTIGEN 6H"/>
    <property type="match status" value="1"/>
</dbReference>
<dbReference type="AlphaFoldDB" id="A0A8C6I0Z5"/>
<keyword evidence="5" id="KW-0472">Membrane</keyword>
<evidence type="ECO:0000256" key="2">
    <source>
        <dbReference type="ARBA" id="ARBA00022475"/>
    </source>
</evidence>
<dbReference type="CDD" id="cd23541">
    <property type="entry name" value="TFP_LU_ECD_Ly6A_like"/>
    <property type="match status" value="1"/>
</dbReference>
<dbReference type="GO" id="GO:0045202">
    <property type="term" value="C:synapse"/>
    <property type="evidence" value="ECO:0007669"/>
    <property type="project" value="GOC"/>
</dbReference>
<evidence type="ECO:0000256" key="1">
    <source>
        <dbReference type="ARBA" id="ARBA00004609"/>
    </source>
</evidence>
<dbReference type="GeneTree" id="ENSGT00940000154560"/>
<dbReference type="PANTHER" id="PTHR32217:SF3">
    <property type="entry name" value="LYMPHOCYTE ANTIGEN 6S"/>
    <property type="match status" value="1"/>
</dbReference>
<evidence type="ECO:0000259" key="9">
    <source>
        <dbReference type="SMART" id="SM00134"/>
    </source>
</evidence>
<dbReference type="Pfam" id="PF00021">
    <property type="entry name" value="UPAR_LY6"/>
    <property type="match status" value="1"/>
</dbReference>
<keyword evidence="2" id="KW-1003">Cell membrane</keyword>
<dbReference type="InterPro" id="IPR045860">
    <property type="entry name" value="Snake_toxin-like_sf"/>
</dbReference>
<evidence type="ECO:0000256" key="6">
    <source>
        <dbReference type="ARBA" id="ARBA00023157"/>
    </source>
</evidence>
<dbReference type="GO" id="GO:0098552">
    <property type="term" value="C:side of membrane"/>
    <property type="evidence" value="ECO:0007669"/>
    <property type="project" value="UniProtKB-KW"/>
</dbReference>
<reference evidence="10" key="1">
    <citation type="submission" date="2025-08" db="UniProtKB">
        <authorList>
            <consortium name="Ensembl"/>
        </authorList>
    </citation>
    <scope>IDENTIFICATION</scope>
</reference>
<dbReference type="Gene3D" id="2.10.60.10">
    <property type="entry name" value="CD59"/>
    <property type="match status" value="1"/>
</dbReference>
<dbReference type="GO" id="GO:0095500">
    <property type="term" value="P:acetylcholine receptor signaling pathway"/>
    <property type="evidence" value="ECO:0007669"/>
    <property type="project" value="TreeGrafter"/>
</dbReference>
<feature type="domain" description="UPAR/Ly6" evidence="9">
    <location>
        <begin position="37"/>
        <end position="128"/>
    </location>
</feature>
<comment type="subcellular location">
    <subcellularLocation>
        <location evidence="1">Cell membrane</location>
        <topology evidence="1">Lipid-anchor</topology>
        <topology evidence="1">GPI-anchor</topology>
    </subcellularLocation>
</comment>
<dbReference type="InterPro" id="IPR051445">
    <property type="entry name" value="LY6H/LY6L_nAChR_modulators"/>
</dbReference>
<proteinExistence type="predicted"/>
<dbReference type="GO" id="GO:0030550">
    <property type="term" value="F:acetylcholine receptor inhibitor activity"/>
    <property type="evidence" value="ECO:0007669"/>
    <property type="project" value="TreeGrafter"/>
</dbReference>
<name>A0A8C6I0Z5_MUSSI</name>
<evidence type="ECO:0000256" key="4">
    <source>
        <dbReference type="ARBA" id="ARBA00022729"/>
    </source>
</evidence>
<dbReference type="SUPFAM" id="SSF57302">
    <property type="entry name" value="Snake toxin-like"/>
    <property type="match status" value="1"/>
</dbReference>
<evidence type="ECO:0000256" key="5">
    <source>
        <dbReference type="ARBA" id="ARBA00023136"/>
    </source>
</evidence>